<evidence type="ECO:0000313" key="2">
    <source>
        <dbReference type="EMBL" id="RNF04917.1"/>
    </source>
</evidence>
<dbReference type="VEuPathDB" id="TriTrypDB:TRSC58_04670"/>
<evidence type="ECO:0000256" key="1">
    <source>
        <dbReference type="SAM" id="Phobius"/>
    </source>
</evidence>
<dbReference type="GeneID" id="40328919"/>
<dbReference type="EMBL" id="MKGL01000149">
    <property type="protein sequence ID" value="RNF04917.1"/>
    <property type="molecule type" value="Genomic_DNA"/>
</dbReference>
<dbReference type="AlphaFoldDB" id="A0A3R7MLX5"/>
<keyword evidence="1 2" id="KW-0812">Transmembrane</keyword>
<comment type="caution">
    <text evidence="2">The sequence shown here is derived from an EMBL/GenBank/DDBJ whole genome shotgun (WGS) entry which is preliminary data.</text>
</comment>
<reference evidence="2 3" key="1">
    <citation type="journal article" date="2018" name="BMC Genomics">
        <title>Genomic comparison of Trypanosoma conorhini and Trypanosoma rangeli to Trypanosoma cruzi strains of high and low virulence.</title>
        <authorList>
            <person name="Bradwell K.R."/>
            <person name="Koparde V.N."/>
            <person name="Matveyev A.V."/>
            <person name="Serrano M.G."/>
            <person name="Alves J.M."/>
            <person name="Parikh H."/>
            <person name="Huang B."/>
            <person name="Lee V."/>
            <person name="Espinosa-Alvarez O."/>
            <person name="Ortiz P.A."/>
            <person name="Costa-Martins A.G."/>
            <person name="Teixeira M.M."/>
            <person name="Buck G.A."/>
        </authorList>
    </citation>
    <scope>NUCLEOTIDE SEQUENCE [LARGE SCALE GENOMIC DNA]</scope>
    <source>
        <strain evidence="2 3">AM80</strain>
    </source>
</reference>
<protein>
    <submittedName>
        <fullName evidence="2">Putative transmembrane protein</fullName>
    </submittedName>
</protein>
<name>A0A3R7MLX5_TRYRA</name>
<dbReference type="Proteomes" id="UP000283634">
    <property type="component" value="Unassembled WGS sequence"/>
</dbReference>
<feature type="transmembrane region" description="Helical" evidence="1">
    <location>
        <begin position="7"/>
        <end position="27"/>
    </location>
</feature>
<dbReference type="OMA" id="WEINVAM"/>
<accession>A0A3R7MLX5</accession>
<proteinExistence type="predicted"/>
<keyword evidence="3" id="KW-1185">Reference proteome</keyword>
<organism evidence="2 3">
    <name type="scientific">Trypanosoma rangeli</name>
    <dbReference type="NCBI Taxonomy" id="5698"/>
    <lineage>
        <taxon>Eukaryota</taxon>
        <taxon>Discoba</taxon>
        <taxon>Euglenozoa</taxon>
        <taxon>Kinetoplastea</taxon>
        <taxon>Metakinetoplastina</taxon>
        <taxon>Trypanosomatida</taxon>
        <taxon>Trypanosomatidae</taxon>
        <taxon>Trypanosoma</taxon>
        <taxon>Herpetosoma</taxon>
    </lineage>
</organism>
<dbReference type="RefSeq" id="XP_029238375.1">
    <property type="nucleotide sequence ID" value="XM_029381883.1"/>
</dbReference>
<sequence>MWQPSWMLVSVIVLSLVTALLLIYFVVGSIVRYNKGIRHCPEVLPNYRFWLGLVQGFLVLITCGCFKPRCPLHSDACRYGGRRGAGHNSVLPSRPRRARHLTFEALQSDGDDDFNWDPGLAMQPSAVVTVCSSTKGAEASTT</sequence>
<keyword evidence="1" id="KW-1133">Transmembrane helix</keyword>
<gene>
    <name evidence="2" type="ORF">TraAM80_04986</name>
</gene>
<keyword evidence="1" id="KW-0472">Membrane</keyword>
<evidence type="ECO:0000313" key="3">
    <source>
        <dbReference type="Proteomes" id="UP000283634"/>
    </source>
</evidence>
<dbReference type="OrthoDB" id="247796at2759"/>